<dbReference type="STRING" id="231916.A0A409VKE2"/>
<reference evidence="3 4" key="1">
    <citation type="journal article" date="2018" name="Evol. Lett.">
        <title>Horizontal gene cluster transfer increased hallucinogenic mushroom diversity.</title>
        <authorList>
            <person name="Reynolds H.T."/>
            <person name="Vijayakumar V."/>
            <person name="Gluck-Thaler E."/>
            <person name="Korotkin H.B."/>
            <person name="Matheny P.B."/>
            <person name="Slot J.C."/>
        </authorList>
    </citation>
    <scope>NUCLEOTIDE SEQUENCE [LARGE SCALE GENOMIC DNA]</scope>
    <source>
        <strain evidence="3 4">SRW20</strain>
    </source>
</reference>
<evidence type="ECO:0000256" key="1">
    <source>
        <dbReference type="SAM" id="Coils"/>
    </source>
</evidence>
<dbReference type="EMBL" id="NHYE01005624">
    <property type="protein sequence ID" value="PPQ66697.1"/>
    <property type="molecule type" value="Genomic_DNA"/>
</dbReference>
<dbReference type="Pfam" id="PF12770">
    <property type="entry name" value="CHAT"/>
    <property type="match status" value="1"/>
</dbReference>
<evidence type="ECO:0000313" key="3">
    <source>
        <dbReference type="EMBL" id="PPQ66697.1"/>
    </source>
</evidence>
<dbReference type="Proteomes" id="UP000284706">
    <property type="component" value="Unassembled WGS sequence"/>
</dbReference>
<feature type="coiled-coil region" evidence="1">
    <location>
        <begin position="878"/>
        <end position="905"/>
    </location>
</feature>
<evidence type="ECO:0000259" key="2">
    <source>
        <dbReference type="Pfam" id="PF12770"/>
    </source>
</evidence>
<dbReference type="InParanoid" id="A0A409VKE2"/>
<sequence length="1323" mass="146567">MESSLEQDPVKPSSTDERVIQIRTRLASIQAQLPILRPGEFCNSASFLEDLPPTVLDFIEKVSILEPYALRAGSCSQKSEQELMRAVRTSSSIALDSSIALGSVAVKYVQADDPNLGIIISMFGRALNQRWKVGKADKDLDDAIYYFQKTVEFEPAAEANRALHFDDLGCALWERYTKLHDDGDFEASKAAFEATADLPHSGRPMFLSNLGRLFKDKALAVSEERKALLEKSLNVHIDAITCVTPEFRASIRSLHRGLATTYVELHSIDGGNPLGTLEPLVKEKVQASGKRWMFLYELGVIFKDRFFATGDQESAKKAVALLKSALEDSAGNLIVLIALSYTLEQQGVSLRSAEVYAEAYEFSVKAMTLTNEFSPDILDRWASASSTALRGFELSHDPSLVENALTFTRRALASPLLGHGRRWEFQKLLGLELGCKFMVSENMSELDEAVSSLKAVVDTAPESLPGAEKADTLREYGRTLLERFATKKNPIDFDDGTEALTKAVELFSSAQSGVVLAYNDLANAMLRLFEKSGQVGDISKAIDYYLLALTALENFPMIHVERPRSYMGLGNAFFAKYEMWEQAADLNQSIAYYEAAVEASQVSDVRFGQRLASLARAQLQKCRSTHDRKLLTTLQEDLKAFLAKAPPPSPHDISVTQNILGASYLHEYDESENDVSLFDRAAECFQAALDDGSHRPLDINPPLINLTRTVMGKYSKTLNDVDFLKAAQQLLKVQTLLKAPSNTELRGLVDTLGRFATLVYDTKDQAQFGRLGAAFYMQLASDKSAFPERRLLASLQASRLLYEVNKAPTDARSILVQATRLLPGAILIGPNRADQLRAAKNIASLPSFLVAFSLAAGNSPGDVLQLYETSRSFIWNRLLDMKTDISELREKHEDLANRFDLLRLMLNRASPEIVLTGASATHRVRQLDMNNEYNQLLELIRQKEGFERFLLLEETYRIPSLASQGPVVVLNATKYRGDAILLTSEGISSIMLPDFVLDSCVENGVRIQMALSFLTDDPQRASLLFDTALKWLWEAAARPVLEELGLTGSTTNVDQKLPRVWWLVNGWLSLLPIHAAGNHARAMETGEPCTVMDRAISSYIPTLRALEFLRDSAKDLSSSEKSHPNTAVLISMPTTPGDHDLLNVTKEVACVKAILQPAFQVTALEHPRRQEVMPLLKQASIAHFACHGIADSADPSLSKLKLQDWKKNPLDVRFLLRNSFKRLKFVYLSACETALNKVIQLREELIHPAAAFQMAGVPYAVATMWNIEDNASVGVASDFYSYIAVGTEFEVAKSAEALHFATMQARNQGMDASLWAAFIHAGA</sequence>
<dbReference type="InterPro" id="IPR024983">
    <property type="entry name" value="CHAT_dom"/>
</dbReference>
<organism evidence="3 4">
    <name type="scientific">Gymnopilus dilepis</name>
    <dbReference type="NCBI Taxonomy" id="231916"/>
    <lineage>
        <taxon>Eukaryota</taxon>
        <taxon>Fungi</taxon>
        <taxon>Dikarya</taxon>
        <taxon>Basidiomycota</taxon>
        <taxon>Agaricomycotina</taxon>
        <taxon>Agaricomycetes</taxon>
        <taxon>Agaricomycetidae</taxon>
        <taxon>Agaricales</taxon>
        <taxon>Agaricineae</taxon>
        <taxon>Hymenogastraceae</taxon>
        <taxon>Gymnopilus</taxon>
    </lineage>
</organism>
<protein>
    <recommendedName>
        <fullName evidence="2">CHAT domain-containing protein</fullName>
    </recommendedName>
</protein>
<dbReference type="Gene3D" id="1.25.40.10">
    <property type="entry name" value="Tetratricopeptide repeat domain"/>
    <property type="match status" value="2"/>
</dbReference>
<comment type="caution">
    <text evidence="3">The sequence shown here is derived from an EMBL/GenBank/DDBJ whole genome shotgun (WGS) entry which is preliminary data.</text>
</comment>
<evidence type="ECO:0000313" key="4">
    <source>
        <dbReference type="Proteomes" id="UP000284706"/>
    </source>
</evidence>
<keyword evidence="4" id="KW-1185">Reference proteome</keyword>
<proteinExistence type="predicted"/>
<gene>
    <name evidence="3" type="ORF">CVT26_009560</name>
</gene>
<feature type="domain" description="CHAT" evidence="2">
    <location>
        <begin position="1028"/>
        <end position="1322"/>
    </location>
</feature>
<dbReference type="OrthoDB" id="9991317at2759"/>
<dbReference type="InterPro" id="IPR011990">
    <property type="entry name" value="TPR-like_helical_dom_sf"/>
</dbReference>
<accession>A0A409VKE2</accession>
<name>A0A409VKE2_9AGAR</name>
<keyword evidence="1" id="KW-0175">Coiled coil</keyword>